<dbReference type="AlphaFoldDB" id="A0A9D4IL28"/>
<comment type="caution">
    <text evidence="1">The sequence shown here is derived from an EMBL/GenBank/DDBJ whole genome shotgun (WGS) entry which is preliminary data.</text>
</comment>
<proteinExistence type="predicted"/>
<evidence type="ECO:0000313" key="1">
    <source>
        <dbReference type="EMBL" id="KAH3779646.1"/>
    </source>
</evidence>
<keyword evidence="3" id="KW-1185">Reference proteome</keyword>
<evidence type="ECO:0000313" key="3">
    <source>
        <dbReference type="Proteomes" id="UP000828390"/>
    </source>
</evidence>
<dbReference type="EMBL" id="JAIWYP010000008">
    <property type="protein sequence ID" value="KAH3779646.1"/>
    <property type="molecule type" value="Genomic_DNA"/>
</dbReference>
<sequence>MLFTVMEIVRIRNSTTVTQDPAYWKLPSSMKRVEYKEVRDNDFTSAKWLKRVKKVKCPYNQCKSMLDGDLKDFYLKPNETGTLFLDKKHPYYYQVQTQHRVTKLKSAY</sequence>
<organism evidence="1 3">
    <name type="scientific">Dreissena polymorpha</name>
    <name type="common">Zebra mussel</name>
    <name type="synonym">Mytilus polymorpha</name>
    <dbReference type="NCBI Taxonomy" id="45954"/>
    <lineage>
        <taxon>Eukaryota</taxon>
        <taxon>Metazoa</taxon>
        <taxon>Spiralia</taxon>
        <taxon>Lophotrochozoa</taxon>
        <taxon>Mollusca</taxon>
        <taxon>Bivalvia</taxon>
        <taxon>Autobranchia</taxon>
        <taxon>Heteroconchia</taxon>
        <taxon>Euheterodonta</taxon>
        <taxon>Imparidentia</taxon>
        <taxon>Neoheterodontei</taxon>
        <taxon>Myida</taxon>
        <taxon>Dreissenoidea</taxon>
        <taxon>Dreissenidae</taxon>
        <taxon>Dreissena</taxon>
    </lineage>
</organism>
<dbReference type="EMBL" id="JAIWYP010000008">
    <property type="protein sequence ID" value="KAH3779649.1"/>
    <property type="molecule type" value="Genomic_DNA"/>
</dbReference>
<dbReference type="Proteomes" id="UP000828390">
    <property type="component" value="Unassembled WGS sequence"/>
</dbReference>
<evidence type="ECO:0000313" key="2">
    <source>
        <dbReference type="EMBL" id="KAH3779649.1"/>
    </source>
</evidence>
<gene>
    <name evidence="1" type="ORF">DPMN_157451</name>
    <name evidence="2" type="ORF">DPMN_157454</name>
</gene>
<accession>A0A9D4IL28</accession>
<protein>
    <submittedName>
        <fullName evidence="1">Uncharacterized protein</fullName>
    </submittedName>
</protein>
<dbReference type="PANTHER" id="PTHR47526:SF4">
    <property type="entry name" value="SWIM-TYPE DOMAIN-CONTAINING PROTEIN"/>
    <property type="match status" value="1"/>
</dbReference>
<name>A0A9D4IL28_DREPO</name>
<dbReference type="PANTHER" id="PTHR47526">
    <property type="entry name" value="ATP-DEPENDENT DNA HELICASE"/>
    <property type="match status" value="1"/>
</dbReference>
<reference evidence="1" key="1">
    <citation type="journal article" date="2019" name="bioRxiv">
        <title>The Genome of the Zebra Mussel, Dreissena polymorpha: A Resource for Invasive Species Research.</title>
        <authorList>
            <person name="McCartney M.A."/>
            <person name="Auch B."/>
            <person name="Kono T."/>
            <person name="Mallez S."/>
            <person name="Zhang Y."/>
            <person name="Obille A."/>
            <person name="Becker A."/>
            <person name="Abrahante J.E."/>
            <person name="Garbe J."/>
            <person name="Badalamenti J.P."/>
            <person name="Herman A."/>
            <person name="Mangelson H."/>
            <person name="Liachko I."/>
            <person name="Sullivan S."/>
            <person name="Sone E.D."/>
            <person name="Koren S."/>
            <person name="Silverstein K.A.T."/>
            <person name="Beckman K.B."/>
            <person name="Gohl D.M."/>
        </authorList>
    </citation>
    <scope>NUCLEOTIDE SEQUENCE</scope>
    <source>
        <strain evidence="1">Duluth1</strain>
        <tissue evidence="1">Whole animal</tissue>
    </source>
</reference>
<reference evidence="1" key="2">
    <citation type="submission" date="2020-11" db="EMBL/GenBank/DDBJ databases">
        <authorList>
            <person name="McCartney M.A."/>
            <person name="Auch B."/>
            <person name="Kono T."/>
            <person name="Mallez S."/>
            <person name="Becker A."/>
            <person name="Gohl D.M."/>
            <person name="Silverstein K.A.T."/>
            <person name="Koren S."/>
            <person name="Bechman K.B."/>
            <person name="Herman A."/>
            <person name="Abrahante J.E."/>
            <person name="Garbe J."/>
        </authorList>
    </citation>
    <scope>NUCLEOTIDE SEQUENCE</scope>
    <source>
        <strain evidence="1">Duluth1</strain>
        <tissue evidence="1">Whole animal</tissue>
    </source>
</reference>